<dbReference type="AlphaFoldDB" id="A0A835HST0"/>
<evidence type="ECO:0000256" key="1">
    <source>
        <dbReference type="ARBA" id="ARBA00009995"/>
    </source>
</evidence>
<dbReference type="EMBL" id="JADFTS010000006">
    <property type="protein sequence ID" value="KAF9603597.1"/>
    <property type="molecule type" value="Genomic_DNA"/>
</dbReference>
<dbReference type="OrthoDB" id="5835829at2759"/>
<evidence type="ECO:0000313" key="6">
    <source>
        <dbReference type="EMBL" id="KAF9603597.1"/>
    </source>
</evidence>
<reference evidence="6 7" key="1">
    <citation type="submission" date="2020-10" db="EMBL/GenBank/DDBJ databases">
        <title>The Coptis chinensis genome and diversification of protoberbering-type alkaloids.</title>
        <authorList>
            <person name="Wang B."/>
            <person name="Shu S."/>
            <person name="Song C."/>
            <person name="Liu Y."/>
        </authorList>
    </citation>
    <scope>NUCLEOTIDE SEQUENCE [LARGE SCALE GENOMIC DNA]</scope>
    <source>
        <strain evidence="6">HL-2020</strain>
        <tissue evidence="6">Leaf</tissue>
    </source>
</reference>
<sequence>PQINHCSPVQEKKKKKKMESPKLHAVMFPWFAFGHISPFIQLSNKLASHGIKISFLSAPGNVQRISSSLNTCLPHVQIIPIEIPSVDGLPLGLQSTADMTLDMAELLKTALDQMQPQIESLLIDLKPQFVFYDFAHYWLPPIATKLGIKSMFFYVFSALSAAFGMVPARLKETGETPTLDEMKKSPPGFPSKFSKTMGTFIAQDSLYLYMSFYGNLSAYDRMSACIKGCSALVVKSCDELEAPYIEYVKTQFDKPVLSLGPIVPDPPSGALEEKWSKWLDSFPIKSVIFCSFGSETFLKDDQIKELVLGLESTGLPFFVVLNFVADGKKRLTSALPDGFEERVQGKGVVHTGWVQQPHILAHESIGCFVCHAGLSSITEALMNDCQMVLLPQKADQFCNAKLVAEDMKAGVEVIRNDADGYFRKEDLCSAVKTVMVEVDKEPGKTIRGNTEKWRKFMLDKEIHERFIENFVKDLKEMVLE</sequence>
<keyword evidence="3" id="KW-0328">Glycosyltransferase</keyword>
<dbReference type="PROSITE" id="PS00375">
    <property type="entry name" value="UDPGT"/>
    <property type="match status" value="1"/>
</dbReference>
<dbReference type="InterPro" id="IPR035595">
    <property type="entry name" value="UDP_glycos_trans_CS"/>
</dbReference>
<accession>A0A835HST0</accession>
<organism evidence="6 7">
    <name type="scientific">Coptis chinensis</name>
    <dbReference type="NCBI Taxonomy" id="261450"/>
    <lineage>
        <taxon>Eukaryota</taxon>
        <taxon>Viridiplantae</taxon>
        <taxon>Streptophyta</taxon>
        <taxon>Embryophyta</taxon>
        <taxon>Tracheophyta</taxon>
        <taxon>Spermatophyta</taxon>
        <taxon>Magnoliopsida</taxon>
        <taxon>Ranunculales</taxon>
        <taxon>Ranunculaceae</taxon>
        <taxon>Coptidoideae</taxon>
        <taxon>Coptis</taxon>
    </lineage>
</organism>
<dbReference type="PANTHER" id="PTHR48049">
    <property type="entry name" value="GLYCOSYLTRANSFERASE"/>
    <property type="match status" value="1"/>
</dbReference>
<feature type="region of interest" description="Disordered" evidence="5">
    <location>
        <begin position="1"/>
        <end position="20"/>
    </location>
</feature>
<dbReference type="GO" id="GO:0035251">
    <property type="term" value="F:UDP-glucosyltransferase activity"/>
    <property type="evidence" value="ECO:0007669"/>
    <property type="project" value="InterPro"/>
</dbReference>
<dbReference type="PANTHER" id="PTHR48049:SF84">
    <property type="entry name" value="UDP-GLYCOSYLTRANSFERASE 79A6"/>
    <property type="match status" value="1"/>
</dbReference>
<dbReference type="InterPro" id="IPR050481">
    <property type="entry name" value="UDP-glycosyltransf_plant"/>
</dbReference>
<dbReference type="FunFam" id="3.40.50.2000:FF:000037">
    <property type="entry name" value="Glycosyltransferase"/>
    <property type="match status" value="1"/>
</dbReference>
<dbReference type="CDD" id="cd03784">
    <property type="entry name" value="GT1_Gtf-like"/>
    <property type="match status" value="1"/>
</dbReference>
<evidence type="ECO:0000256" key="3">
    <source>
        <dbReference type="RuleBase" id="RU003718"/>
    </source>
</evidence>
<protein>
    <recommendedName>
        <fullName evidence="4">Glycosyltransferase</fullName>
        <ecNumber evidence="4">2.4.1.-</ecNumber>
    </recommendedName>
</protein>
<feature type="non-terminal residue" evidence="6">
    <location>
        <position position="480"/>
    </location>
</feature>
<dbReference type="Proteomes" id="UP000631114">
    <property type="component" value="Unassembled WGS sequence"/>
</dbReference>
<dbReference type="SUPFAM" id="SSF53756">
    <property type="entry name" value="UDP-Glycosyltransferase/glycogen phosphorylase"/>
    <property type="match status" value="1"/>
</dbReference>
<dbReference type="Pfam" id="PF00201">
    <property type="entry name" value="UDPGT"/>
    <property type="match status" value="1"/>
</dbReference>
<comment type="similarity">
    <text evidence="1 3">Belongs to the UDP-glycosyltransferase family.</text>
</comment>
<evidence type="ECO:0000256" key="4">
    <source>
        <dbReference type="RuleBase" id="RU362057"/>
    </source>
</evidence>
<gene>
    <name evidence="6" type="ORF">IFM89_037096</name>
</gene>
<keyword evidence="2 3" id="KW-0808">Transferase</keyword>
<evidence type="ECO:0000256" key="5">
    <source>
        <dbReference type="SAM" id="MobiDB-lite"/>
    </source>
</evidence>
<comment type="caution">
    <text evidence="6">The sequence shown here is derived from an EMBL/GenBank/DDBJ whole genome shotgun (WGS) entry which is preliminary data.</text>
</comment>
<dbReference type="EC" id="2.4.1.-" evidence="4"/>
<keyword evidence="7" id="KW-1185">Reference proteome</keyword>
<name>A0A835HST0_9MAGN</name>
<dbReference type="Gene3D" id="3.40.50.2000">
    <property type="entry name" value="Glycogen Phosphorylase B"/>
    <property type="match status" value="2"/>
</dbReference>
<proteinExistence type="inferred from homology"/>
<evidence type="ECO:0000313" key="7">
    <source>
        <dbReference type="Proteomes" id="UP000631114"/>
    </source>
</evidence>
<dbReference type="InterPro" id="IPR002213">
    <property type="entry name" value="UDP_glucos_trans"/>
</dbReference>
<evidence type="ECO:0000256" key="2">
    <source>
        <dbReference type="ARBA" id="ARBA00022679"/>
    </source>
</evidence>